<dbReference type="AlphaFoldDB" id="A0A3M9XKW0"/>
<dbReference type="OrthoDB" id="8454120at2"/>
<accession>A0A3M9XKW0</accession>
<evidence type="ECO:0000313" key="1">
    <source>
        <dbReference type="EMBL" id="RNJ48887.1"/>
    </source>
</evidence>
<sequence>MKKTVRPFTVEYRSKRGRSRTVRDGVAFRFTVREAERVSAGKDMRDELSAWRSPFKQEARSL</sequence>
<dbReference type="Proteomes" id="UP000268623">
    <property type="component" value="Unassembled WGS sequence"/>
</dbReference>
<proteinExistence type="predicted"/>
<organism evidence="1 2">
    <name type="scientific">Methylocystis hirsuta</name>
    <dbReference type="NCBI Taxonomy" id="369798"/>
    <lineage>
        <taxon>Bacteria</taxon>
        <taxon>Pseudomonadati</taxon>
        <taxon>Pseudomonadota</taxon>
        <taxon>Alphaproteobacteria</taxon>
        <taxon>Hyphomicrobiales</taxon>
        <taxon>Methylocystaceae</taxon>
        <taxon>Methylocystis</taxon>
    </lineage>
</organism>
<keyword evidence="2" id="KW-1185">Reference proteome</keyword>
<comment type="caution">
    <text evidence="1">The sequence shown here is derived from an EMBL/GenBank/DDBJ whole genome shotgun (WGS) entry which is preliminary data.</text>
</comment>
<reference evidence="1 2" key="1">
    <citation type="submission" date="2018-08" db="EMBL/GenBank/DDBJ databases">
        <title>Genome sequence of Methylocystis hirsuta CSC1, a methanotroph able to accumulate PHAs.</title>
        <authorList>
            <person name="Bordel S."/>
            <person name="Rodriguez E."/>
            <person name="Gancedo J."/>
            <person name="Munoz R."/>
        </authorList>
    </citation>
    <scope>NUCLEOTIDE SEQUENCE [LARGE SCALE GENOMIC DNA]</scope>
    <source>
        <strain evidence="1 2">CSC1</strain>
    </source>
</reference>
<evidence type="ECO:0000313" key="2">
    <source>
        <dbReference type="Proteomes" id="UP000268623"/>
    </source>
</evidence>
<dbReference type="EMBL" id="QWDD01000001">
    <property type="protein sequence ID" value="RNJ48887.1"/>
    <property type="molecule type" value="Genomic_DNA"/>
</dbReference>
<protein>
    <submittedName>
        <fullName evidence="1">Uncharacterized protein</fullName>
    </submittedName>
</protein>
<gene>
    <name evidence="1" type="ORF">D1O30_03920</name>
</gene>
<name>A0A3M9XKW0_9HYPH</name>